<feature type="transmembrane region" description="Helical" evidence="8">
    <location>
        <begin position="104"/>
        <end position="128"/>
    </location>
</feature>
<dbReference type="EMBL" id="JACVVK020000392">
    <property type="protein sequence ID" value="KAK7475852.1"/>
    <property type="molecule type" value="Genomic_DNA"/>
</dbReference>
<evidence type="ECO:0000256" key="1">
    <source>
        <dbReference type="ARBA" id="ARBA00004141"/>
    </source>
</evidence>
<comment type="caution">
    <text evidence="10">The sequence shown here is derived from an EMBL/GenBank/DDBJ whole genome shotgun (WGS) entry which is preliminary data.</text>
</comment>
<dbReference type="InterPro" id="IPR017452">
    <property type="entry name" value="GPCR_Rhodpsn_7TM"/>
</dbReference>
<dbReference type="GO" id="GO:0004930">
    <property type="term" value="F:G protein-coupled receptor activity"/>
    <property type="evidence" value="ECO:0007669"/>
    <property type="project" value="UniProtKB-KW"/>
</dbReference>
<dbReference type="PANTHER" id="PTHR24238">
    <property type="entry name" value="G-PROTEIN COUPLED RECEPTOR"/>
    <property type="match status" value="1"/>
</dbReference>
<evidence type="ECO:0000256" key="3">
    <source>
        <dbReference type="ARBA" id="ARBA00022989"/>
    </source>
</evidence>
<dbReference type="AlphaFoldDB" id="A0ABD0JLH3"/>
<dbReference type="GO" id="GO:0016020">
    <property type="term" value="C:membrane"/>
    <property type="evidence" value="ECO:0007669"/>
    <property type="project" value="UniProtKB-SubCell"/>
</dbReference>
<dbReference type="InterPro" id="IPR000276">
    <property type="entry name" value="GPCR_Rhodpsn"/>
</dbReference>
<dbReference type="CDD" id="cd00637">
    <property type="entry name" value="7tm_classA_rhodopsin-like"/>
    <property type="match status" value="1"/>
</dbReference>
<reference evidence="10 11" key="1">
    <citation type="journal article" date="2023" name="Sci. Data">
        <title>Genome assembly of the Korean intertidal mud-creeper Batillaria attramentaria.</title>
        <authorList>
            <person name="Patra A.K."/>
            <person name="Ho P.T."/>
            <person name="Jun S."/>
            <person name="Lee S.J."/>
            <person name="Kim Y."/>
            <person name="Won Y.J."/>
        </authorList>
    </citation>
    <scope>NUCLEOTIDE SEQUENCE [LARGE SCALE GENOMIC DNA]</scope>
    <source>
        <strain evidence="10">Wonlab-2016</strain>
    </source>
</reference>
<organism evidence="10 11">
    <name type="scientific">Batillaria attramentaria</name>
    <dbReference type="NCBI Taxonomy" id="370345"/>
    <lineage>
        <taxon>Eukaryota</taxon>
        <taxon>Metazoa</taxon>
        <taxon>Spiralia</taxon>
        <taxon>Lophotrochozoa</taxon>
        <taxon>Mollusca</taxon>
        <taxon>Gastropoda</taxon>
        <taxon>Caenogastropoda</taxon>
        <taxon>Sorbeoconcha</taxon>
        <taxon>Cerithioidea</taxon>
        <taxon>Batillariidae</taxon>
        <taxon>Batillaria</taxon>
    </lineage>
</organism>
<evidence type="ECO:0000256" key="2">
    <source>
        <dbReference type="ARBA" id="ARBA00022692"/>
    </source>
</evidence>
<feature type="non-terminal residue" evidence="10">
    <location>
        <position position="1"/>
    </location>
</feature>
<dbReference type="PANTHER" id="PTHR24238:SF57">
    <property type="entry name" value="G-PROTEIN COUPLED RECEPTOR 83"/>
    <property type="match status" value="1"/>
</dbReference>
<dbReference type="Proteomes" id="UP001519460">
    <property type="component" value="Unassembled WGS sequence"/>
</dbReference>
<sequence>VFGPLNVDARVVVYEMEILMDGPKLLWRGFSAFRREGAYPQNCADMLRRQFSPSEHHSLLRPRVRPLPEKQKRERLKKRRRGISPDIARRKSRGCLYEGTCPDIIVMLVLILAVFVVCWLPQMVSLLYSELRSDRTAQLPSWYGDFEYFARYLAHSNSAINPLIYAGFNDNFQKGFLNLCRSSERKCRYTTMVSRADSFQSSTHITKV</sequence>
<keyword evidence="5 8" id="KW-0472">Membrane</keyword>
<evidence type="ECO:0000256" key="4">
    <source>
        <dbReference type="ARBA" id="ARBA00023040"/>
    </source>
</evidence>
<evidence type="ECO:0000313" key="11">
    <source>
        <dbReference type="Proteomes" id="UP001519460"/>
    </source>
</evidence>
<evidence type="ECO:0000313" key="10">
    <source>
        <dbReference type="EMBL" id="KAK7475852.1"/>
    </source>
</evidence>
<feature type="domain" description="G-protein coupled receptors family 1 profile" evidence="9">
    <location>
        <begin position="107"/>
        <end position="165"/>
    </location>
</feature>
<dbReference type="PROSITE" id="PS50262">
    <property type="entry name" value="G_PROTEIN_RECEP_F1_2"/>
    <property type="match status" value="1"/>
</dbReference>
<evidence type="ECO:0000259" key="9">
    <source>
        <dbReference type="PROSITE" id="PS50262"/>
    </source>
</evidence>
<comment type="subcellular location">
    <subcellularLocation>
        <location evidence="1">Membrane</location>
        <topology evidence="1">Multi-pass membrane protein</topology>
    </subcellularLocation>
</comment>
<proteinExistence type="predicted"/>
<keyword evidence="4" id="KW-0297">G-protein coupled receptor</keyword>
<dbReference type="SUPFAM" id="SSF81321">
    <property type="entry name" value="Family A G protein-coupled receptor-like"/>
    <property type="match status" value="1"/>
</dbReference>
<keyword evidence="11" id="KW-1185">Reference proteome</keyword>
<keyword evidence="2 8" id="KW-0812">Transmembrane</keyword>
<keyword evidence="6" id="KW-0675">Receptor</keyword>
<evidence type="ECO:0000256" key="5">
    <source>
        <dbReference type="ARBA" id="ARBA00023136"/>
    </source>
</evidence>
<keyword evidence="7" id="KW-0807">Transducer</keyword>
<keyword evidence="3 8" id="KW-1133">Transmembrane helix</keyword>
<dbReference type="Pfam" id="PF00001">
    <property type="entry name" value="7tm_1"/>
    <property type="match status" value="1"/>
</dbReference>
<evidence type="ECO:0000256" key="8">
    <source>
        <dbReference type="SAM" id="Phobius"/>
    </source>
</evidence>
<evidence type="ECO:0000256" key="7">
    <source>
        <dbReference type="ARBA" id="ARBA00023224"/>
    </source>
</evidence>
<dbReference type="PRINTS" id="PR00237">
    <property type="entry name" value="GPCRRHODOPSN"/>
</dbReference>
<evidence type="ECO:0000256" key="6">
    <source>
        <dbReference type="ARBA" id="ARBA00023170"/>
    </source>
</evidence>
<gene>
    <name evidence="10" type="ORF">BaRGS_00032902</name>
</gene>
<name>A0ABD0JLH3_9CAEN</name>
<dbReference type="Gene3D" id="1.20.1070.10">
    <property type="entry name" value="Rhodopsin 7-helix transmembrane proteins"/>
    <property type="match status" value="1"/>
</dbReference>
<protein>
    <recommendedName>
        <fullName evidence="9">G-protein coupled receptors family 1 profile domain-containing protein</fullName>
    </recommendedName>
</protein>
<accession>A0ABD0JLH3</accession>